<dbReference type="GO" id="GO:0005886">
    <property type="term" value="C:plasma membrane"/>
    <property type="evidence" value="ECO:0007669"/>
    <property type="project" value="UniProtKB-SubCell"/>
</dbReference>
<feature type="transmembrane region" description="Helical" evidence="9">
    <location>
        <begin position="256"/>
        <end position="275"/>
    </location>
</feature>
<keyword evidence="11" id="KW-1185">Reference proteome</keyword>
<evidence type="ECO:0000256" key="7">
    <source>
        <dbReference type="ARBA" id="ARBA00023136"/>
    </source>
</evidence>
<dbReference type="STRING" id="410764.GA0061103_0177"/>
<evidence type="ECO:0000256" key="8">
    <source>
        <dbReference type="ARBA" id="ARBA00037998"/>
    </source>
</evidence>
<feature type="transmembrane region" description="Helical" evidence="9">
    <location>
        <begin position="6"/>
        <end position="31"/>
    </location>
</feature>
<dbReference type="OrthoDB" id="8254706at2"/>
<keyword evidence="6 9" id="KW-1133">Transmembrane helix</keyword>
<evidence type="ECO:0000313" key="11">
    <source>
        <dbReference type="Proteomes" id="UP000199101"/>
    </source>
</evidence>
<evidence type="ECO:0000256" key="5">
    <source>
        <dbReference type="ARBA" id="ARBA00022970"/>
    </source>
</evidence>
<dbReference type="InterPro" id="IPR001851">
    <property type="entry name" value="ABC_transp_permease"/>
</dbReference>
<dbReference type="GO" id="GO:0022857">
    <property type="term" value="F:transmembrane transporter activity"/>
    <property type="evidence" value="ECO:0007669"/>
    <property type="project" value="InterPro"/>
</dbReference>
<gene>
    <name evidence="10" type="ORF">GA0061103_0177</name>
</gene>
<keyword evidence="4 9" id="KW-0812">Transmembrane</keyword>
<dbReference type="EMBL" id="FMAG01000010">
    <property type="protein sequence ID" value="SCB47509.1"/>
    <property type="molecule type" value="Genomic_DNA"/>
</dbReference>
<sequence>MLATYIQTLVSGLAIGGVYALISLSFSITFTTTKTMNFAQGEFISFGAFIGVASLLILSGLAGGLTAVPGEAAAGWRYPAAAIIATVVAGLMGVLIFLLAVRPFAGKRGMNWVMSTIGFGVILQSIGLTIWGPAPVMVPSPFGDQVIRIAGAGVRPQEILVLVSAVVIMVAFDLVMRRSKIGKAMMAVAHNPQTASLMGINVSAMMIGAFALSSGLAGLAGVLIAPIASASLFMGLAFALKAFSGAIIGGLTNPRGCIYGGFMLGVLESAVGLWQAQWKEIVVFSLIILVLALRPQGLFGHAAIDKV</sequence>
<dbReference type="GO" id="GO:0006865">
    <property type="term" value="P:amino acid transport"/>
    <property type="evidence" value="ECO:0007669"/>
    <property type="project" value="UniProtKB-KW"/>
</dbReference>
<comment type="similarity">
    <text evidence="8">Belongs to the binding-protein-dependent transport system permease family. LivHM subfamily.</text>
</comment>
<accession>A0A1C3X5K5</accession>
<evidence type="ECO:0000256" key="9">
    <source>
        <dbReference type="SAM" id="Phobius"/>
    </source>
</evidence>
<protein>
    <submittedName>
        <fullName evidence="10">Branched-chain amino acid transport system permease protein</fullName>
    </submittedName>
</protein>
<evidence type="ECO:0000256" key="2">
    <source>
        <dbReference type="ARBA" id="ARBA00022448"/>
    </source>
</evidence>
<feature type="transmembrane region" description="Helical" evidence="9">
    <location>
        <begin position="197"/>
        <end position="217"/>
    </location>
</feature>
<dbReference type="Pfam" id="PF02653">
    <property type="entry name" value="BPD_transp_2"/>
    <property type="match status" value="1"/>
</dbReference>
<feature type="transmembrane region" description="Helical" evidence="9">
    <location>
        <begin position="281"/>
        <end position="304"/>
    </location>
</feature>
<dbReference type="Proteomes" id="UP000199101">
    <property type="component" value="Unassembled WGS sequence"/>
</dbReference>
<keyword evidence="5" id="KW-0029">Amino-acid transport</keyword>
<dbReference type="RefSeq" id="WP_092718359.1">
    <property type="nucleotide sequence ID" value="NZ_FMAG01000010.1"/>
</dbReference>
<dbReference type="CDD" id="cd06582">
    <property type="entry name" value="TM_PBP1_LivH_like"/>
    <property type="match status" value="1"/>
</dbReference>
<evidence type="ECO:0000256" key="4">
    <source>
        <dbReference type="ARBA" id="ARBA00022692"/>
    </source>
</evidence>
<dbReference type="PANTHER" id="PTHR11795">
    <property type="entry name" value="BRANCHED-CHAIN AMINO ACID TRANSPORT SYSTEM PERMEASE PROTEIN LIVH"/>
    <property type="match status" value="1"/>
</dbReference>
<dbReference type="PANTHER" id="PTHR11795:SF445">
    <property type="entry name" value="AMINO ACID ABC TRANSPORTER PERMEASE PROTEIN"/>
    <property type="match status" value="1"/>
</dbReference>
<feature type="transmembrane region" description="Helical" evidence="9">
    <location>
        <begin position="80"/>
        <end position="100"/>
    </location>
</feature>
<comment type="subcellular location">
    <subcellularLocation>
        <location evidence="1">Cell membrane</location>
        <topology evidence="1">Multi-pass membrane protein</topology>
    </subcellularLocation>
</comment>
<evidence type="ECO:0000256" key="1">
    <source>
        <dbReference type="ARBA" id="ARBA00004651"/>
    </source>
</evidence>
<organism evidence="10 11">
    <name type="scientific">Rhizobium multihospitium</name>
    <dbReference type="NCBI Taxonomy" id="410764"/>
    <lineage>
        <taxon>Bacteria</taxon>
        <taxon>Pseudomonadati</taxon>
        <taxon>Pseudomonadota</taxon>
        <taxon>Alphaproteobacteria</taxon>
        <taxon>Hyphomicrobiales</taxon>
        <taxon>Rhizobiaceae</taxon>
        <taxon>Rhizobium/Agrobacterium group</taxon>
        <taxon>Rhizobium</taxon>
    </lineage>
</organism>
<reference evidence="11" key="1">
    <citation type="submission" date="2016-08" db="EMBL/GenBank/DDBJ databases">
        <authorList>
            <person name="Varghese N."/>
            <person name="Submissions Spin"/>
        </authorList>
    </citation>
    <scope>NUCLEOTIDE SEQUENCE [LARGE SCALE GENOMIC DNA]</scope>
    <source>
        <strain evidence="11">HAMBI 2975</strain>
    </source>
</reference>
<keyword evidence="7 9" id="KW-0472">Membrane</keyword>
<name>A0A1C3X5K5_9HYPH</name>
<feature type="transmembrane region" description="Helical" evidence="9">
    <location>
        <begin position="223"/>
        <end position="244"/>
    </location>
</feature>
<feature type="transmembrane region" description="Helical" evidence="9">
    <location>
        <begin position="112"/>
        <end position="132"/>
    </location>
</feature>
<keyword evidence="3" id="KW-1003">Cell membrane</keyword>
<dbReference type="AlphaFoldDB" id="A0A1C3X5K5"/>
<evidence type="ECO:0000256" key="6">
    <source>
        <dbReference type="ARBA" id="ARBA00022989"/>
    </source>
</evidence>
<feature type="transmembrane region" description="Helical" evidence="9">
    <location>
        <begin position="159"/>
        <end position="176"/>
    </location>
</feature>
<dbReference type="InterPro" id="IPR052157">
    <property type="entry name" value="BCAA_transport_permease"/>
</dbReference>
<keyword evidence="2" id="KW-0813">Transport</keyword>
<proteinExistence type="inferred from homology"/>
<feature type="transmembrane region" description="Helical" evidence="9">
    <location>
        <begin position="43"/>
        <end position="68"/>
    </location>
</feature>
<evidence type="ECO:0000256" key="3">
    <source>
        <dbReference type="ARBA" id="ARBA00022475"/>
    </source>
</evidence>
<evidence type="ECO:0000313" key="10">
    <source>
        <dbReference type="EMBL" id="SCB47509.1"/>
    </source>
</evidence>